<evidence type="ECO:0000313" key="5">
    <source>
        <dbReference type="Proteomes" id="UP000017640"/>
    </source>
</evidence>
<dbReference type="PROSITE" id="PS00636">
    <property type="entry name" value="DNAJ_1"/>
    <property type="match status" value="1"/>
</dbReference>
<dbReference type="CDD" id="cd06257">
    <property type="entry name" value="DnaJ"/>
    <property type="match status" value="1"/>
</dbReference>
<dbReference type="GO" id="GO:0051082">
    <property type="term" value="F:unfolded protein binding"/>
    <property type="evidence" value="ECO:0007669"/>
    <property type="project" value="InterPro"/>
</dbReference>
<dbReference type="SUPFAM" id="SSF46565">
    <property type="entry name" value="Chaperone J-domain"/>
    <property type="match status" value="1"/>
</dbReference>
<dbReference type="SUPFAM" id="SSF49493">
    <property type="entry name" value="HSP40/DnaJ peptide-binding domain"/>
    <property type="match status" value="2"/>
</dbReference>
<dbReference type="AlphaFoldDB" id="U5T4U7"/>
<feature type="domain" description="J" evidence="3">
    <location>
        <begin position="5"/>
        <end position="69"/>
    </location>
</feature>
<evidence type="ECO:0000256" key="1">
    <source>
        <dbReference type="ARBA" id="ARBA00023186"/>
    </source>
</evidence>
<dbReference type="GO" id="GO:0005737">
    <property type="term" value="C:cytoplasm"/>
    <property type="evidence" value="ECO:0007669"/>
    <property type="project" value="TreeGrafter"/>
</dbReference>
<dbReference type="InterPro" id="IPR018253">
    <property type="entry name" value="DnaJ_domain_CS"/>
</dbReference>
<dbReference type="Pfam" id="PF00226">
    <property type="entry name" value="DnaJ"/>
    <property type="match status" value="1"/>
</dbReference>
<dbReference type="SMART" id="SM00271">
    <property type="entry name" value="DnaJ"/>
    <property type="match status" value="1"/>
</dbReference>
<protein>
    <recommendedName>
        <fullName evidence="3">J domain-containing protein</fullName>
    </recommendedName>
</protein>
<dbReference type="CDD" id="cd10747">
    <property type="entry name" value="DnaJ_C"/>
    <property type="match status" value="1"/>
</dbReference>
<dbReference type="Gene3D" id="1.10.287.110">
    <property type="entry name" value="DnaJ domain"/>
    <property type="match status" value="1"/>
</dbReference>
<dbReference type="PATRIC" id="fig|1335757.3.peg.132"/>
<dbReference type="RefSeq" id="WP_023364998.1">
    <property type="nucleotide sequence ID" value="NC_022664.1"/>
</dbReference>
<sequence length="320" mass="35539">MEYRDYYKTLGISQDASDDDIKKAYRRLARRYHPDVSEEPNAEAQFKRVAEAYEVLKDPEKRKLYDQLGENWQSGQDFTPPPGGQRTKSRQTYSAGTEGNFEDFSDFFESIFGHGARGGFNDPFGRDQRQTSEWDRHYGPSHGRDINAELTIELEDAFAGSTKTVTLSTTGQAPRELRVKIPAGVTDGQKIRLKGLGESSPNGADDGDLLIKVNIKPHRHFQLDGKNIHLTLPIAPWEAALGATVAVPTLGGKVELNIPAESQSQKRLRLKGRGLPGKKPGDQYISLLIVNPPAKGEEAKSLFRSMEKALEFDPRANLSG</sequence>
<dbReference type="Proteomes" id="UP000017640">
    <property type="component" value="Chromosome"/>
</dbReference>
<dbReference type="Gene3D" id="2.60.260.20">
    <property type="entry name" value="Urease metallochaperone UreE, N-terminal domain"/>
    <property type="match status" value="2"/>
</dbReference>
<dbReference type="HOGENOM" id="CLU_017633_0_0_6"/>
<dbReference type="GO" id="GO:0042026">
    <property type="term" value="P:protein refolding"/>
    <property type="evidence" value="ECO:0007669"/>
    <property type="project" value="TreeGrafter"/>
</dbReference>
<evidence type="ECO:0000256" key="2">
    <source>
        <dbReference type="SAM" id="MobiDB-lite"/>
    </source>
</evidence>
<dbReference type="STRING" id="1335757.SPICUR_00660"/>
<dbReference type="InterPro" id="IPR036869">
    <property type="entry name" value="J_dom_sf"/>
</dbReference>
<dbReference type="eggNOG" id="COG0484">
    <property type="taxonomic scope" value="Bacteria"/>
</dbReference>
<keyword evidence="1" id="KW-0143">Chaperone</keyword>
<dbReference type="InterPro" id="IPR001623">
    <property type="entry name" value="DnaJ_domain"/>
</dbReference>
<dbReference type="PANTHER" id="PTHR43096">
    <property type="entry name" value="DNAJ HOMOLOG 1, MITOCHONDRIAL-RELATED"/>
    <property type="match status" value="1"/>
</dbReference>
<evidence type="ECO:0000259" key="3">
    <source>
        <dbReference type="PROSITE" id="PS50076"/>
    </source>
</evidence>
<dbReference type="PROSITE" id="PS50076">
    <property type="entry name" value="DNAJ_2"/>
    <property type="match status" value="1"/>
</dbReference>
<feature type="region of interest" description="Disordered" evidence="2">
    <location>
        <begin position="70"/>
        <end position="95"/>
    </location>
</feature>
<dbReference type="EMBL" id="CP005990">
    <property type="protein sequence ID" value="AGY91157.1"/>
    <property type="molecule type" value="Genomic_DNA"/>
</dbReference>
<dbReference type="Pfam" id="PF01556">
    <property type="entry name" value="DnaJ_C"/>
    <property type="match status" value="1"/>
</dbReference>
<name>U5T4U7_9GAMM</name>
<organism evidence="4 5">
    <name type="scientific">Spiribacter curvatus</name>
    <dbReference type="NCBI Taxonomy" id="1335757"/>
    <lineage>
        <taxon>Bacteria</taxon>
        <taxon>Pseudomonadati</taxon>
        <taxon>Pseudomonadota</taxon>
        <taxon>Gammaproteobacteria</taxon>
        <taxon>Chromatiales</taxon>
        <taxon>Ectothiorhodospiraceae</taxon>
        <taxon>Spiribacter</taxon>
    </lineage>
</organism>
<dbReference type="FunFam" id="2.60.260.20:FF:000013">
    <property type="entry name" value="DnaJ subfamily B member 11"/>
    <property type="match status" value="1"/>
</dbReference>
<reference evidence="4 5" key="1">
    <citation type="journal article" date="2013" name="BMC Genomics">
        <title>Genomes of "Spiribacter", a streamlined, successful halophilic bacterium.</title>
        <authorList>
            <person name="Lopez-Perez M."/>
            <person name="Ghai R."/>
            <person name="Leon M.J."/>
            <person name="Rodriguez-Olmos A."/>
            <person name="Copa-Patino J.L."/>
            <person name="Soliveri J."/>
            <person name="Sanchez-Porro C."/>
            <person name="Ventosa A."/>
            <person name="Rodriguez-Valera F."/>
        </authorList>
    </citation>
    <scope>NUCLEOTIDE SEQUENCE [LARGE SCALE GENOMIC DNA]</scope>
    <source>
        <strain evidence="4 5">UAH-SP71</strain>
    </source>
</reference>
<dbReference type="InterPro" id="IPR002939">
    <property type="entry name" value="DnaJ_C"/>
</dbReference>
<gene>
    <name evidence="4" type="ORF">SPICUR_00660</name>
</gene>
<dbReference type="PANTHER" id="PTHR43096:SF52">
    <property type="entry name" value="DNAJ HOMOLOG 1, MITOCHONDRIAL-RELATED"/>
    <property type="match status" value="1"/>
</dbReference>
<dbReference type="PRINTS" id="PR00625">
    <property type="entry name" value="JDOMAIN"/>
</dbReference>
<proteinExistence type="predicted"/>
<dbReference type="KEGG" id="spiu:SPICUR_00660"/>
<accession>U5T4U7</accession>
<keyword evidence="5" id="KW-1185">Reference proteome</keyword>
<evidence type="ECO:0000313" key="4">
    <source>
        <dbReference type="EMBL" id="AGY91157.1"/>
    </source>
</evidence>
<dbReference type="OrthoDB" id="9779889at2"/>
<dbReference type="InterPro" id="IPR008971">
    <property type="entry name" value="HSP40/DnaJ_pept-bd"/>
</dbReference>